<dbReference type="EC" id="2.3.1.-" evidence="7"/>
<keyword evidence="4 7" id="KW-0808">Transferase</keyword>
<organism evidence="10 11">
    <name type="scientific">Stygiobacter electus</name>
    <dbReference type="NCBI Taxonomy" id="3032292"/>
    <lineage>
        <taxon>Bacteria</taxon>
        <taxon>Pseudomonadati</taxon>
        <taxon>Ignavibacteriota</taxon>
        <taxon>Ignavibacteria</taxon>
        <taxon>Ignavibacteriales</taxon>
        <taxon>Melioribacteraceae</taxon>
        <taxon>Stygiobacter</taxon>
    </lineage>
</organism>
<keyword evidence="5 7" id="KW-0450">Lipoyl</keyword>
<feature type="domain" description="Peripheral subunit-binding (PSBD)" evidence="9">
    <location>
        <begin position="236"/>
        <end position="276"/>
    </location>
</feature>
<evidence type="ECO:0000259" key="9">
    <source>
        <dbReference type="PROSITE" id="PS51826"/>
    </source>
</evidence>
<dbReference type="GO" id="GO:0005737">
    <property type="term" value="C:cytoplasm"/>
    <property type="evidence" value="ECO:0007669"/>
    <property type="project" value="TreeGrafter"/>
</dbReference>
<sequence>MEIEVVMPQMGESITEGTIIKWHKKKGDLVKKDEIIYEISTDKVDTEIPSPTDGKLIDIKVLENETVEVGTVVAIIETDISNSSELKIEEEIIPKKIEENFIPSTAQVGGALVDIPMPKMGESIMDGIIIKWNKSVGDKVQRDEIIFEISTDKVDTEVPSPVDGIIEEILFNENDTVNVGETVARIRTTSGIVKMEDVQKSQPSRIGNDQEEKSSHFEITKVEESNKIKTSQLNRFYSPLVLNIARTENIPMDELENINGTGINGRVTKKDILDYIEKKKSVKFEFEKVERQDFAQTEFAESKDKSSKVQIVPMDNIRQKIMQHMIKSRDTSVHVTAMMEIDMSKIYNFIESNKDSMMKEEGIKLTYLPFISYAVIKALKQFPLMNASIDGNNIVMKNYINLGIAVAVEPNGLIVPNIKNADEKSIRGLAKAIADLSQRARTKKLTTDDITNGTFSITNYGVFGSLFGTPIINQPEVGILGVGAVTKKPVVVEINGNDAIVIKPMMYLSLSHDHRLVDGMLGGKFLQAIKQTLENFDIKIL</sequence>
<evidence type="ECO:0000256" key="5">
    <source>
        <dbReference type="ARBA" id="ARBA00022823"/>
    </source>
</evidence>
<accession>A0AAE3P059</accession>
<dbReference type="GO" id="GO:0016407">
    <property type="term" value="F:acetyltransferase activity"/>
    <property type="evidence" value="ECO:0007669"/>
    <property type="project" value="TreeGrafter"/>
</dbReference>
<comment type="caution">
    <text evidence="10">The sequence shown here is derived from an EMBL/GenBank/DDBJ whole genome shotgun (WGS) entry which is preliminary data.</text>
</comment>
<dbReference type="InterPro" id="IPR011053">
    <property type="entry name" value="Single_hybrid_motif"/>
</dbReference>
<dbReference type="InterPro" id="IPR003016">
    <property type="entry name" value="2-oxoA_DH_lipoyl-BS"/>
</dbReference>
<dbReference type="PANTHER" id="PTHR43178:SF5">
    <property type="entry name" value="LIPOAMIDE ACYLTRANSFERASE COMPONENT OF BRANCHED-CHAIN ALPHA-KETO ACID DEHYDROGENASE COMPLEX, MITOCHONDRIAL"/>
    <property type="match status" value="1"/>
</dbReference>
<proteinExistence type="inferred from homology"/>
<dbReference type="Pfam" id="PF02817">
    <property type="entry name" value="E3_binding"/>
    <property type="match status" value="1"/>
</dbReference>
<name>A0AAE3P059_9BACT</name>
<dbReference type="InterPro" id="IPR014276">
    <property type="entry name" value="2-oxoglutarate_DH_E2"/>
</dbReference>
<dbReference type="PANTHER" id="PTHR43178">
    <property type="entry name" value="DIHYDROLIPOAMIDE ACETYLTRANSFERASE COMPONENT OF PYRUVATE DEHYDROGENASE COMPLEX"/>
    <property type="match status" value="1"/>
</dbReference>
<dbReference type="Pfam" id="PF00198">
    <property type="entry name" value="2-oxoacid_dh"/>
    <property type="match status" value="1"/>
</dbReference>
<dbReference type="Gene3D" id="4.10.320.10">
    <property type="entry name" value="E3-binding domain"/>
    <property type="match status" value="1"/>
</dbReference>
<dbReference type="InterPro" id="IPR036625">
    <property type="entry name" value="E3-bd_dom_sf"/>
</dbReference>
<dbReference type="Gene3D" id="2.40.50.100">
    <property type="match status" value="2"/>
</dbReference>
<dbReference type="EMBL" id="JARGDL010000001">
    <property type="protein sequence ID" value="MDF1610628.1"/>
    <property type="molecule type" value="Genomic_DNA"/>
</dbReference>
<dbReference type="InterPro" id="IPR004167">
    <property type="entry name" value="PSBD"/>
</dbReference>
<dbReference type="RefSeq" id="WP_321534393.1">
    <property type="nucleotide sequence ID" value="NZ_JARGDL010000001.1"/>
</dbReference>
<dbReference type="CDD" id="cd06849">
    <property type="entry name" value="lipoyl_domain"/>
    <property type="match status" value="2"/>
</dbReference>
<comment type="subunit">
    <text evidence="3">Forms a 24-polypeptide structural core with octahedral symmetry.</text>
</comment>
<comment type="cofactor">
    <cofactor evidence="1 7">
        <name>(R)-lipoate</name>
        <dbReference type="ChEBI" id="CHEBI:83088"/>
    </cofactor>
</comment>
<reference evidence="10" key="1">
    <citation type="submission" date="2023-03" db="EMBL/GenBank/DDBJ databases">
        <title>Stygiobacter electus gen. nov., sp. nov., facultatively anaerobic thermotolerant bacterium of the class Ignavibacteria from a well of Yessentuki mineral water deposit.</title>
        <authorList>
            <person name="Podosokorskaya O.A."/>
            <person name="Elcheninov A.G."/>
            <person name="Petrova N.F."/>
            <person name="Zavarzina D.G."/>
            <person name="Kublanov I.V."/>
            <person name="Merkel A.Y."/>
        </authorList>
    </citation>
    <scope>NUCLEOTIDE SEQUENCE</scope>
    <source>
        <strain evidence="10">09-Me</strain>
    </source>
</reference>
<dbReference type="SUPFAM" id="SSF52777">
    <property type="entry name" value="CoA-dependent acyltransferases"/>
    <property type="match status" value="1"/>
</dbReference>
<dbReference type="InterPro" id="IPR023213">
    <property type="entry name" value="CAT-like_dom_sf"/>
</dbReference>
<dbReference type="SUPFAM" id="SSF47005">
    <property type="entry name" value="Peripheral subunit-binding domain of 2-oxo acid dehydrogenase complex"/>
    <property type="match status" value="1"/>
</dbReference>
<evidence type="ECO:0000256" key="3">
    <source>
        <dbReference type="ARBA" id="ARBA00011484"/>
    </source>
</evidence>
<dbReference type="Proteomes" id="UP001221302">
    <property type="component" value="Unassembled WGS sequence"/>
</dbReference>
<evidence type="ECO:0000256" key="2">
    <source>
        <dbReference type="ARBA" id="ARBA00007317"/>
    </source>
</evidence>
<comment type="similarity">
    <text evidence="2 7">Belongs to the 2-oxoacid dehydrogenase family.</text>
</comment>
<evidence type="ECO:0000256" key="1">
    <source>
        <dbReference type="ARBA" id="ARBA00001938"/>
    </source>
</evidence>
<dbReference type="GO" id="GO:0031405">
    <property type="term" value="F:lipoic acid binding"/>
    <property type="evidence" value="ECO:0007669"/>
    <property type="project" value="TreeGrafter"/>
</dbReference>
<feature type="domain" description="Lipoyl-binding" evidence="8">
    <location>
        <begin position="2"/>
        <end position="77"/>
    </location>
</feature>
<gene>
    <name evidence="10" type="primary">sucB</name>
    <name evidence="10" type="ORF">P0M35_00570</name>
</gene>
<dbReference type="AlphaFoldDB" id="A0AAE3P059"/>
<dbReference type="NCBIfam" id="TIGR02927">
    <property type="entry name" value="SucB_Actino"/>
    <property type="match status" value="1"/>
</dbReference>
<evidence type="ECO:0000256" key="6">
    <source>
        <dbReference type="ARBA" id="ARBA00023315"/>
    </source>
</evidence>
<evidence type="ECO:0000256" key="4">
    <source>
        <dbReference type="ARBA" id="ARBA00022679"/>
    </source>
</evidence>
<evidence type="ECO:0000313" key="10">
    <source>
        <dbReference type="EMBL" id="MDF1610628.1"/>
    </source>
</evidence>
<evidence type="ECO:0000259" key="8">
    <source>
        <dbReference type="PROSITE" id="PS50968"/>
    </source>
</evidence>
<protein>
    <recommendedName>
        <fullName evidence="7">Dihydrolipoamide acetyltransferase component of pyruvate dehydrogenase complex</fullName>
        <ecNumber evidence="7">2.3.1.-</ecNumber>
    </recommendedName>
</protein>
<dbReference type="InterPro" id="IPR050743">
    <property type="entry name" value="2-oxoacid_DH_E2_comp"/>
</dbReference>
<dbReference type="PROSITE" id="PS50968">
    <property type="entry name" value="BIOTINYL_LIPOYL"/>
    <property type="match status" value="2"/>
</dbReference>
<dbReference type="InterPro" id="IPR001078">
    <property type="entry name" value="2-oxoacid_DH_actylTfrase"/>
</dbReference>
<dbReference type="Gene3D" id="3.30.559.10">
    <property type="entry name" value="Chloramphenicol acetyltransferase-like domain"/>
    <property type="match status" value="1"/>
</dbReference>
<keyword evidence="11" id="KW-1185">Reference proteome</keyword>
<dbReference type="SUPFAM" id="SSF51230">
    <property type="entry name" value="Single hybrid motif"/>
    <property type="match status" value="2"/>
</dbReference>
<keyword evidence="6 7" id="KW-0012">Acyltransferase</keyword>
<dbReference type="FunFam" id="3.30.559.10:FF:000007">
    <property type="entry name" value="Dihydrolipoamide acetyltransferase component of pyruvate dehydrogenase complex"/>
    <property type="match status" value="1"/>
</dbReference>
<dbReference type="Pfam" id="PF00364">
    <property type="entry name" value="Biotin_lipoyl"/>
    <property type="match status" value="2"/>
</dbReference>
<dbReference type="InterPro" id="IPR000089">
    <property type="entry name" value="Biotin_lipoyl"/>
</dbReference>
<dbReference type="PROSITE" id="PS00189">
    <property type="entry name" value="LIPOYL"/>
    <property type="match status" value="2"/>
</dbReference>
<evidence type="ECO:0000256" key="7">
    <source>
        <dbReference type="RuleBase" id="RU003423"/>
    </source>
</evidence>
<feature type="domain" description="Lipoyl-binding" evidence="8">
    <location>
        <begin position="112"/>
        <end position="187"/>
    </location>
</feature>
<dbReference type="PROSITE" id="PS51826">
    <property type="entry name" value="PSBD"/>
    <property type="match status" value="1"/>
</dbReference>
<evidence type="ECO:0000313" key="11">
    <source>
        <dbReference type="Proteomes" id="UP001221302"/>
    </source>
</evidence>